<feature type="transmembrane region" description="Helical" evidence="1">
    <location>
        <begin position="189"/>
        <end position="211"/>
    </location>
</feature>
<evidence type="ECO:0000313" key="2">
    <source>
        <dbReference type="EMBL" id="SFP94086.1"/>
    </source>
</evidence>
<keyword evidence="1" id="KW-0472">Membrane</keyword>
<proteinExistence type="predicted"/>
<sequence length="268" mass="27286">MVSVGQVWDRTVDVLRGRTAIIAPIAALAIFLPSVVNAALASYGPRAVPAAGLLVLAVALAVVVATVWGTLAIIAVATDPATTRADAQAQASARVLPAIGIVVALGVALSLAFVPIFVALVRGGVNVTLPSTAVKLSGGAATFVTLYTLVLIVAGLWLSARLMLLNPVILNERLGLRSVLRSVELTRGLTWRLIGVLVLFALVVLVPTLAARSVVGLVVRLLLGADGIPTAAFLAGVAAAAVSTVFSAVAAVFQAQLYVAARAARDPL</sequence>
<feature type="transmembrane region" description="Helical" evidence="1">
    <location>
        <begin position="50"/>
        <end position="77"/>
    </location>
</feature>
<evidence type="ECO:0008006" key="4">
    <source>
        <dbReference type="Google" id="ProtNLM"/>
    </source>
</evidence>
<reference evidence="3" key="1">
    <citation type="submission" date="2016-10" db="EMBL/GenBank/DDBJ databases">
        <authorList>
            <person name="Varghese N."/>
            <person name="Submissions S."/>
        </authorList>
    </citation>
    <scope>NUCLEOTIDE SEQUENCE [LARGE SCALE GENOMIC DNA]</scope>
    <source>
        <strain evidence="3">CGMCC 1.9113</strain>
    </source>
</reference>
<feature type="transmembrane region" description="Helical" evidence="1">
    <location>
        <begin position="21"/>
        <end position="44"/>
    </location>
</feature>
<keyword evidence="1" id="KW-0812">Transmembrane</keyword>
<gene>
    <name evidence="2" type="ORF">SAMN04488241_111147</name>
</gene>
<dbReference type="EMBL" id="FOXP01000011">
    <property type="protein sequence ID" value="SFP94086.1"/>
    <property type="molecule type" value="Genomic_DNA"/>
</dbReference>
<dbReference type="RefSeq" id="WP_093334277.1">
    <property type="nucleotide sequence ID" value="NZ_FOXP01000011.1"/>
</dbReference>
<keyword evidence="1" id="KW-1133">Transmembrane helix</keyword>
<dbReference type="AlphaFoldDB" id="A0A1I5UHK4"/>
<feature type="transmembrane region" description="Helical" evidence="1">
    <location>
        <begin position="98"/>
        <end position="120"/>
    </location>
</feature>
<dbReference type="Proteomes" id="UP000199586">
    <property type="component" value="Unassembled WGS sequence"/>
</dbReference>
<feature type="transmembrane region" description="Helical" evidence="1">
    <location>
        <begin position="231"/>
        <end position="253"/>
    </location>
</feature>
<dbReference type="STRING" id="634430.SAMN04488241_111147"/>
<evidence type="ECO:0000256" key="1">
    <source>
        <dbReference type="SAM" id="Phobius"/>
    </source>
</evidence>
<protein>
    <recommendedName>
        <fullName evidence="4">Glycerophosphoryl diester phosphodiesterase membrane domain-containing protein</fullName>
    </recommendedName>
</protein>
<name>A0A1I5UHK4_9SPHN</name>
<accession>A0A1I5UHK4</accession>
<feature type="transmembrane region" description="Helical" evidence="1">
    <location>
        <begin position="140"/>
        <end position="168"/>
    </location>
</feature>
<keyword evidence="3" id="KW-1185">Reference proteome</keyword>
<evidence type="ECO:0000313" key="3">
    <source>
        <dbReference type="Proteomes" id="UP000199586"/>
    </source>
</evidence>
<dbReference type="OrthoDB" id="7585068at2"/>
<organism evidence="2 3">
    <name type="scientific">Sphingomonas rubra</name>
    <dbReference type="NCBI Taxonomy" id="634430"/>
    <lineage>
        <taxon>Bacteria</taxon>
        <taxon>Pseudomonadati</taxon>
        <taxon>Pseudomonadota</taxon>
        <taxon>Alphaproteobacteria</taxon>
        <taxon>Sphingomonadales</taxon>
        <taxon>Sphingomonadaceae</taxon>
        <taxon>Sphingomonas</taxon>
    </lineage>
</organism>